<organism evidence="1 2">
    <name type="scientific">Oricola cellulosilytica</name>
    <dbReference type="NCBI Taxonomy" id="1429082"/>
    <lineage>
        <taxon>Bacteria</taxon>
        <taxon>Pseudomonadati</taxon>
        <taxon>Pseudomonadota</taxon>
        <taxon>Alphaproteobacteria</taxon>
        <taxon>Hyphomicrobiales</taxon>
        <taxon>Ahrensiaceae</taxon>
        <taxon>Oricola</taxon>
    </lineage>
</organism>
<comment type="caution">
    <text evidence="1">The sequence shown here is derived from an EMBL/GenBank/DDBJ whole genome shotgun (WGS) entry which is preliminary data.</text>
</comment>
<gene>
    <name evidence="1" type="ORF">E0D97_02025</name>
</gene>
<evidence type="ECO:0000313" key="2">
    <source>
        <dbReference type="Proteomes" id="UP000291301"/>
    </source>
</evidence>
<proteinExistence type="predicted"/>
<dbReference type="Proteomes" id="UP000291301">
    <property type="component" value="Unassembled WGS sequence"/>
</dbReference>
<dbReference type="EMBL" id="SJST01000001">
    <property type="protein sequence ID" value="TCD16232.1"/>
    <property type="molecule type" value="Genomic_DNA"/>
</dbReference>
<keyword evidence="2" id="KW-1185">Reference proteome</keyword>
<sequence length="135" mass="14716">MSVVRYAVVGVTACIAALTGVTGHALVSQPGSNDAARKEVPASEMNGIKFPPVPVAVYTRKGRIGYCVMRVEYYRGDNPAGDDEIAQSRITTELYAEFSKVLNDAMDGPVECAERVGKRASNFKIYQAEFYDKLD</sequence>
<evidence type="ECO:0000313" key="1">
    <source>
        <dbReference type="EMBL" id="TCD16232.1"/>
    </source>
</evidence>
<dbReference type="AlphaFoldDB" id="A0A4V2MP47"/>
<name>A0A4V2MP47_9HYPH</name>
<dbReference type="RefSeq" id="WP_131564918.1">
    <property type="nucleotide sequence ID" value="NZ_JAINFK010000001.1"/>
</dbReference>
<reference evidence="1 2" key="1">
    <citation type="journal article" date="2015" name="Antonie Van Leeuwenhoek">
        <title>Oricola cellulosilytica gen. nov., sp. nov., a cellulose-degrading bacterium of the family Phyllobacteriaceae isolated from surface seashore water, and emended descriptions of Mesorhizobium loti and Phyllobacterium myrsinacearum.</title>
        <authorList>
            <person name="Hameed A."/>
            <person name="Shahina M."/>
            <person name="Lai W.A."/>
            <person name="Lin S.Y."/>
            <person name="Young L.S."/>
            <person name="Liu Y.C."/>
            <person name="Hsu Y.H."/>
            <person name="Young C.C."/>
        </authorList>
    </citation>
    <scope>NUCLEOTIDE SEQUENCE [LARGE SCALE GENOMIC DNA]</scope>
    <source>
        <strain evidence="1 2">KCTC 52183</strain>
    </source>
</reference>
<accession>A0A4V2MP47</accession>
<protein>
    <submittedName>
        <fullName evidence="1">Uncharacterized protein</fullName>
    </submittedName>
</protein>